<proteinExistence type="predicted"/>
<accession>A0ACB8QN75</accession>
<evidence type="ECO:0000313" key="2">
    <source>
        <dbReference type="Proteomes" id="UP000814128"/>
    </source>
</evidence>
<dbReference type="Proteomes" id="UP000814128">
    <property type="component" value="Unassembled WGS sequence"/>
</dbReference>
<organism evidence="1 2">
    <name type="scientific">Vararia minispora EC-137</name>
    <dbReference type="NCBI Taxonomy" id="1314806"/>
    <lineage>
        <taxon>Eukaryota</taxon>
        <taxon>Fungi</taxon>
        <taxon>Dikarya</taxon>
        <taxon>Basidiomycota</taxon>
        <taxon>Agaricomycotina</taxon>
        <taxon>Agaricomycetes</taxon>
        <taxon>Russulales</taxon>
        <taxon>Lachnocladiaceae</taxon>
        <taxon>Vararia</taxon>
    </lineage>
</organism>
<gene>
    <name evidence="1" type="ORF">K488DRAFT_85067</name>
</gene>
<sequence length="571" mass="60604">MSTLIRTSGLLAALFSCASSVRATDYLIVGGGTAGLTLANRLTEDPSVSVLVLEAGGDGLGNVNISDIALIGAAWGTQVDWQFPIEPFPNPPGRNIGIVPRGKVLGGSSAINGDVWSRGDVRDYAQWQGLGNPSWGSDAVLNASFKSEHFFAPPSNWSIDYISSDHGDTGPLPTSFDAPAPPIHEALIESVVNYGGVRSPDNEGGHVDGISWATNARLPSNATRATSATGYYFPYSYRKNFQVKLFSQATRIIWNSTSQGNAVAAGVEYVDQQGNTQVANATTVVLAGGVWGSPPILERSGVGNKTLLTSLGINSVVDLPGVGENMQEQPVGVMEFVLNSSLPLGVLTPFLLNLESLQQTFAKDGDINTLNSLFVKPDNMPEALFQTYQALYQEQAAWFEGNINFATSGTQPTVLAWFAGLGRPLSRGTCHITSTNGTALPAVQYNWLTAEFDLYAMAVACQRIQNFASTPPLSNWIAGRLAPPANVTTIEEFEAFILETAFQGNHPIGTAAMMPQADGGVVDNNLKVYGTSNVFVVDASVMPIPTSSHPQANVYAIAERAAELFKASGHV</sequence>
<dbReference type="EMBL" id="MU273523">
    <property type="protein sequence ID" value="KAI0033311.1"/>
    <property type="molecule type" value="Genomic_DNA"/>
</dbReference>
<reference evidence="1" key="1">
    <citation type="submission" date="2021-02" db="EMBL/GenBank/DDBJ databases">
        <authorList>
            <consortium name="DOE Joint Genome Institute"/>
            <person name="Ahrendt S."/>
            <person name="Looney B.P."/>
            <person name="Miyauchi S."/>
            <person name="Morin E."/>
            <person name="Drula E."/>
            <person name="Courty P.E."/>
            <person name="Chicoki N."/>
            <person name="Fauchery L."/>
            <person name="Kohler A."/>
            <person name="Kuo A."/>
            <person name="Labutti K."/>
            <person name="Pangilinan J."/>
            <person name="Lipzen A."/>
            <person name="Riley R."/>
            <person name="Andreopoulos W."/>
            <person name="He G."/>
            <person name="Johnson J."/>
            <person name="Barry K.W."/>
            <person name="Grigoriev I.V."/>
            <person name="Nagy L."/>
            <person name="Hibbett D."/>
            <person name="Henrissat B."/>
            <person name="Matheny P.B."/>
            <person name="Labbe J."/>
            <person name="Martin F."/>
        </authorList>
    </citation>
    <scope>NUCLEOTIDE SEQUENCE</scope>
    <source>
        <strain evidence="1">EC-137</strain>
    </source>
</reference>
<name>A0ACB8QN75_9AGAM</name>
<reference evidence="1" key="2">
    <citation type="journal article" date="2022" name="New Phytol.">
        <title>Evolutionary transition to the ectomycorrhizal habit in the genomes of a hyperdiverse lineage of mushroom-forming fungi.</title>
        <authorList>
            <person name="Looney B."/>
            <person name="Miyauchi S."/>
            <person name="Morin E."/>
            <person name="Drula E."/>
            <person name="Courty P.E."/>
            <person name="Kohler A."/>
            <person name="Kuo A."/>
            <person name="LaButti K."/>
            <person name="Pangilinan J."/>
            <person name="Lipzen A."/>
            <person name="Riley R."/>
            <person name="Andreopoulos W."/>
            <person name="He G."/>
            <person name="Johnson J."/>
            <person name="Nolan M."/>
            <person name="Tritt A."/>
            <person name="Barry K.W."/>
            <person name="Grigoriev I.V."/>
            <person name="Nagy L.G."/>
            <person name="Hibbett D."/>
            <person name="Henrissat B."/>
            <person name="Matheny P.B."/>
            <person name="Labbe J."/>
            <person name="Martin F.M."/>
        </authorList>
    </citation>
    <scope>NUCLEOTIDE SEQUENCE</scope>
    <source>
        <strain evidence="1">EC-137</strain>
    </source>
</reference>
<comment type="caution">
    <text evidence="1">The sequence shown here is derived from an EMBL/GenBank/DDBJ whole genome shotgun (WGS) entry which is preliminary data.</text>
</comment>
<keyword evidence="2" id="KW-1185">Reference proteome</keyword>
<protein>
    <submittedName>
        <fullName evidence="1">Uncharacterized protein</fullName>
    </submittedName>
</protein>
<evidence type="ECO:0000313" key="1">
    <source>
        <dbReference type="EMBL" id="KAI0033311.1"/>
    </source>
</evidence>